<comment type="caution">
    <text evidence="1">The sequence shown here is derived from an EMBL/GenBank/DDBJ whole genome shotgun (WGS) entry which is preliminary data.</text>
</comment>
<dbReference type="Pfam" id="PF11848">
    <property type="entry name" value="DUF3368"/>
    <property type="match status" value="1"/>
</dbReference>
<reference evidence="1" key="1">
    <citation type="journal article" date="2014" name="Front. Microbiol.">
        <title>High frequency of phylogenetically diverse reductive dehalogenase-homologous genes in deep subseafloor sedimentary metagenomes.</title>
        <authorList>
            <person name="Kawai M."/>
            <person name="Futagami T."/>
            <person name="Toyoda A."/>
            <person name="Takaki Y."/>
            <person name="Nishi S."/>
            <person name="Hori S."/>
            <person name="Arai W."/>
            <person name="Tsubouchi T."/>
            <person name="Morono Y."/>
            <person name="Uchiyama I."/>
            <person name="Ito T."/>
            <person name="Fujiyama A."/>
            <person name="Inagaki F."/>
            <person name="Takami H."/>
        </authorList>
    </citation>
    <scope>NUCLEOTIDE SEQUENCE</scope>
    <source>
        <strain evidence="1">Expedition CK06-06</strain>
    </source>
</reference>
<dbReference type="AlphaFoldDB" id="X1PYU7"/>
<dbReference type="InterPro" id="IPR021799">
    <property type="entry name" value="PIN-like_prokaryotic"/>
</dbReference>
<organism evidence="1">
    <name type="scientific">marine sediment metagenome</name>
    <dbReference type="NCBI Taxonomy" id="412755"/>
    <lineage>
        <taxon>unclassified sequences</taxon>
        <taxon>metagenomes</taxon>
        <taxon>ecological metagenomes</taxon>
    </lineage>
</organism>
<dbReference type="PANTHER" id="PTHR39550">
    <property type="entry name" value="SLL0658 PROTEIN"/>
    <property type="match status" value="1"/>
</dbReference>
<evidence type="ECO:0000313" key="1">
    <source>
        <dbReference type="EMBL" id="GAI36139.1"/>
    </source>
</evidence>
<sequence>MIVSNSTPLIYLAKLGNLPLLRKLFDEVRVPSEVMAEIVRGKGLGFEDAAVIEGAEQEGWLKTVALGGDQKGELLKLCRTFVDISRADAAALVLAKSLRVAICVDDSRAVKVAEVLGLKHIGTLGIILLSVKRGILSKGQAEQMALSLPERGFYVDAGLLSEFLRHLKRA</sequence>
<dbReference type="PANTHER" id="PTHR39550:SF1">
    <property type="entry name" value="SLL0658 PROTEIN"/>
    <property type="match status" value="1"/>
</dbReference>
<protein>
    <recommendedName>
        <fullName evidence="2">PIN domain-containing protein</fullName>
    </recommendedName>
</protein>
<dbReference type="EMBL" id="BARV01023386">
    <property type="protein sequence ID" value="GAI36139.1"/>
    <property type="molecule type" value="Genomic_DNA"/>
</dbReference>
<name>X1PYU7_9ZZZZ</name>
<gene>
    <name evidence="1" type="ORF">S06H3_38372</name>
</gene>
<proteinExistence type="predicted"/>
<evidence type="ECO:0008006" key="2">
    <source>
        <dbReference type="Google" id="ProtNLM"/>
    </source>
</evidence>
<accession>X1PYU7</accession>